<reference evidence="2" key="2">
    <citation type="submission" date="2020-10" db="EMBL/GenBank/DDBJ databases">
        <authorList>
            <person name="Scholz U."/>
            <person name="Mascher M."/>
            <person name="Fiebig A."/>
        </authorList>
    </citation>
    <scope>NUCLEOTIDE SEQUENCE [LARGE SCALE GENOMIC DNA]</scope>
    <source>
        <strain evidence="2">cv. Morex</strain>
    </source>
</reference>
<feature type="compositionally biased region" description="Low complexity" evidence="1">
    <location>
        <begin position="71"/>
        <end position="85"/>
    </location>
</feature>
<proteinExistence type="predicted"/>
<dbReference type="Pfam" id="PF14299">
    <property type="entry name" value="PP2"/>
    <property type="match status" value="1"/>
</dbReference>
<evidence type="ECO:0000313" key="3">
    <source>
        <dbReference type="Proteomes" id="UP000011116"/>
    </source>
</evidence>
<dbReference type="Gramene" id="HORVU.MOREX.r3.2HG0138000.1">
    <property type="protein sequence ID" value="HORVU.MOREX.r3.2HG0138000.1"/>
    <property type="gene ID" value="HORVU.MOREX.r3.2HG0138000"/>
</dbReference>
<protein>
    <submittedName>
        <fullName evidence="2">Uncharacterized protein</fullName>
    </submittedName>
</protein>
<reference evidence="3" key="1">
    <citation type="journal article" date="2012" name="Nature">
        <title>A physical, genetic and functional sequence assembly of the barley genome.</title>
        <authorList>
            <consortium name="The International Barley Genome Sequencing Consortium"/>
            <person name="Mayer K.F."/>
            <person name="Waugh R."/>
            <person name="Brown J.W."/>
            <person name="Schulman A."/>
            <person name="Langridge P."/>
            <person name="Platzer M."/>
            <person name="Fincher G.B."/>
            <person name="Muehlbauer G.J."/>
            <person name="Sato K."/>
            <person name="Close T.J."/>
            <person name="Wise R.P."/>
            <person name="Stein N."/>
        </authorList>
    </citation>
    <scope>NUCLEOTIDE SEQUENCE [LARGE SCALE GENOMIC DNA]</scope>
    <source>
        <strain evidence="3">cv. Morex</strain>
    </source>
</reference>
<reference evidence="2" key="3">
    <citation type="submission" date="2022-01" db="UniProtKB">
        <authorList>
            <consortium name="EnsemblPlants"/>
        </authorList>
    </citation>
    <scope>IDENTIFICATION</scope>
    <source>
        <strain evidence="2">subsp. vulgare</strain>
    </source>
</reference>
<sequence length="137" mass="15590">MGVAWEIARLPEELVLVALARTSPRTPPFPRPSAPQPTPTISGRASCPPTAFRRSPMVSRRALPRPHPRRNSSSAFPPAPRFSRSGSCMWLDRETGAKCYMISVRNLFIMWGNTPEYWSWIPLQDSRWTWGCCWSFA</sequence>
<dbReference type="AlphaFoldDB" id="A0A8I7B2M7"/>
<dbReference type="PANTHER" id="PTHR32278:SF111">
    <property type="entry name" value="F-BOX PROTEIN PP2-B12-RELATED"/>
    <property type="match status" value="1"/>
</dbReference>
<feature type="region of interest" description="Disordered" evidence="1">
    <location>
        <begin position="24"/>
        <end position="85"/>
    </location>
</feature>
<evidence type="ECO:0000313" key="2">
    <source>
        <dbReference type="EnsemblPlants" id="HORVU.MOREX.r3.2HG0138000.1"/>
    </source>
</evidence>
<dbReference type="EnsemblPlants" id="HORVU.MOREX.r3.2HG0138000.1">
    <property type="protein sequence ID" value="HORVU.MOREX.r3.2HG0138000.1"/>
    <property type="gene ID" value="HORVU.MOREX.r3.2HG0138000"/>
</dbReference>
<name>A0A8I7B2M7_HORVV</name>
<evidence type="ECO:0000256" key="1">
    <source>
        <dbReference type="SAM" id="MobiDB-lite"/>
    </source>
</evidence>
<dbReference type="Proteomes" id="UP000011116">
    <property type="component" value="Chromosome 2H"/>
</dbReference>
<feature type="compositionally biased region" description="Pro residues" evidence="1">
    <location>
        <begin position="25"/>
        <end position="38"/>
    </location>
</feature>
<keyword evidence="3" id="KW-1185">Reference proteome</keyword>
<dbReference type="InterPro" id="IPR025886">
    <property type="entry name" value="PP2-like"/>
</dbReference>
<organism evidence="2 3">
    <name type="scientific">Hordeum vulgare subsp. vulgare</name>
    <name type="common">Domesticated barley</name>
    <dbReference type="NCBI Taxonomy" id="112509"/>
    <lineage>
        <taxon>Eukaryota</taxon>
        <taxon>Viridiplantae</taxon>
        <taxon>Streptophyta</taxon>
        <taxon>Embryophyta</taxon>
        <taxon>Tracheophyta</taxon>
        <taxon>Spermatophyta</taxon>
        <taxon>Magnoliopsida</taxon>
        <taxon>Liliopsida</taxon>
        <taxon>Poales</taxon>
        <taxon>Poaceae</taxon>
        <taxon>BOP clade</taxon>
        <taxon>Pooideae</taxon>
        <taxon>Triticodae</taxon>
        <taxon>Triticeae</taxon>
        <taxon>Hordeinae</taxon>
        <taxon>Hordeum</taxon>
    </lineage>
</organism>
<accession>A0A8I7B2M7</accession>
<dbReference type="PANTHER" id="PTHR32278">
    <property type="entry name" value="F-BOX DOMAIN-CONTAINING PROTEIN"/>
    <property type="match status" value="1"/>
</dbReference>